<name>A0ABV4DX83_9CLOT</name>
<gene>
    <name evidence="10" type="ORF">AB8S09_09445</name>
</gene>
<keyword evidence="3 8" id="KW-0813">Transport</keyword>
<evidence type="ECO:0000256" key="7">
    <source>
        <dbReference type="ARBA" id="ARBA00023136"/>
    </source>
</evidence>
<dbReference type="PANTHER" id="PTHR34295">
    <property type="entry name" value="BIOTIN TRANSPORTER BIOY"/>
    <property type="match status" value="1"/>
</dbReference>
<comment type="subcellular location">
    <subcellularLocation>
        <location evidence="1 8">Cell membrane</location>
        <topology evidence="1 8">Multi-pass membrane protein</topology>
    </subcellularLocation>
</comment>
<comment type="similarity">
    <text evidence="2 8">Belongs to the BioY family.</text>
</comment>
<proteinExistence type="inferred from homology"/>
<dbReference type="RefSeq" id="WP_294182698.1">
    <property type="nucleotide sequence ID" value="NZ_JBGFFE010000012.1"/>
</dbReference>
<keyword evidence="4 8" id="KW-1003">Cell membrane</keyword>
<evidence type="ECO:0000256" key="3">
    <source>
        <dbReference type="ARBA" id="ARBA00022448"/>
    </source>
</evidence>
<accession>A0ABV4DX83</accession>
<feature type="transmembrane region" description="Helical" evidence="9">
    <location>
        <begin position="112"/>
        <end position="135"/>
    </location>
</feature>
<keyword evidence="6 9" id="KW-1133">Transmembrane helix</keyword>
<keyword evidence="5 9" id="KW-0812">Transmembrane</keyword>
<evidence type="ECO:0000256" key="1">
    <source>
        <dbReference type="ARBA" id="ARBA00004651"/>
    </source>
</evidence>
<organism evidence="10 11">
    <name type="scientific">Clostridium lapidicellarium</name>
    <dbReference type="NCBI Taxonomy" id="3240931"/>
    <lineage>
        <taxon>Bacteria</taxon>
        <taxon>Bacillati</taxon>
        <taxon>Bacillota</taxon>
        <taxon>Clostridia</taxon>
        <taxon>Eubacteriales</taxon>
        <taxon>Clostridiaceae</taxon>
        <taxon>Clostridium</taxon>
    </lineage>
</organism>
<evidence type="ECO:0000256" key="2">
    <source>
        <dbReference type="ARBA" id="ARBA00010692"/>
    </source>
</evidence>
<keyword evidence="11" id="KW-1185">Reference proteome</keyword>
<evidence type="ECO:0000256" key="9">
    <source>
        <dbReference type="SAM" id="Phobius"/>
    </source>
</evidence>
<dbReference type="PANTHER" id="PTHR34295:SF4">
    <property type="entry name" value="BIOTIN TRANSPORTER BIOY-RELATED"/>
    <property type="match status" value="1"/>
</dbReference>
<feature type="transmembrane region" description="Helical" evidence="9">
    <location>
        <begin position="10"/>
        <end position="28"/>
    </location>
</feature>
<feature type="transmembrane region" description="Helical" evidence="9">
    <location>
        <begin position="81"/>
        <end position="105"/>
    </location>
</feature>
<dbReference type="InterPro" id="IPR003784">
    <property type="entry name" value="BioY"/>
</dbReference>
<feature type="transmembrane region" description="Helical" evidence="9">
    <location>
        <begin position="147"/>
        <end position="170"/>
    </location>
</feature>
<dbReference type="EMBL" id="JBGFFE010000012">
    <property type="protein sequence ID" value="MEY8763859.1"/>
    <property type="molecule type" value="Genomic_DNA"/>
</dbReference>
<sequence>MRKKLGIRDIIYSSLMAAVTSILGYLVIPLPFTPIPITGQSLAVMIAGCVLTPAQAALSMLIFLLLGCAGIPVFSGGRSGIGIIVGKSGGYFLGYLIGVVIISVLSHRKQSFVNMFLACVLGGIVIVHFLGAGWLGFITNVGIKKAFVLGSLPFIPGDLLKAVVAAFISLRLNKEMRRHLH</sequence>
<reference evidence="10 11" key="1">
    <citation type="submission" date="2024-08" db="EMBL/GenBank/DDBJ databases">
        <title>Clostridium lapicellarii sp. nov., and Clostridium renhuaiense sp. nov., two species isolated from the mud in a fermentation cellar used for producing sauce-flavour Chinese liquors.</title>
        <authorList>
            <person name="Yang F."/>
            <person name="Wang H."/>
            <person name="Chen L.Q."/>
            <person name="Zhou N."/>
            <person name="Lu J.J."/>
            <person name="Pu X.X."/>
            <person name="Wan B."/>
            <person name="Wang L."/>
            <person name="Liu S.J."/>
        </authorList>
    </citation>
    <scope>NUCLEOTIDE SEQUENCE [LARGE SCALE GENOMIC DNA]</scope>
    <source>
        <strain evidence="10 11">MT-113</strain>
    </source>
</reference>
<evidence type="ECO:0000256" key="8">
    <source>
        <dbReference type="PIRNR" id="PIRNR016661"/>
    </source>
</evidence>
<dbReference type="Gene3D" id="1.10.1760.20">
    <property type="match status" value="1"/>
</dbReference>
<protein>
    <recommendedName>
        <fullName evidence="8">Biotin transporter</fullName>
    </recommendedName>
</protein>
<evidence type="ECO:0000313" key="11">
    <source>
        <dbReference type="Proteomes" id="UP001565220"/>
    </source>
</evidence>
<keyword evidence="7 8" id="KW-0472">Membrane</keyword>
<dbReference type="PIRSF" id="PIRSF016661">
    <property type="entry name" value="BioY"/>
    <property type="match status" value="1"/>
</dbReference>
<evidence type="ECO:0000256" key="6">
    <source>
        <dbReference type="ARBA" id="ARBA00022989"/>
    </source>
</evidence>
<dbReference type="Pfam" id="PF02632">
    <property type="entry name" value="BioY"/>
    <property type="match status" value="1"/>
</dbReference>
<evidence type="ECO:0000313" key="10">
    <source>
        <dbReference type="EMBL" id="MEY8763859.1"/>
    </source>
</evidence>
<comment type="caution">
    <text evidence="10">The sequence shown here is derived from an EMBL/GenBank/DDBJ whole genome shotgun (WGS) entry which is preliminary data.</text>
</comment>
<evidence type="ECO:0000256" key="4">
    <source>
        <dbReference type="ARBA" id="ARBA00022475"/>
    </source>
</evidence>
<dbReference type="Proteomes" id="UP001565220">
    <property type="component" value="Unassembled WGS sequence"/>
</dbReference>
<evidence type="ECO:0000256" key="5">
    <source>
        <dbReference type="ARBA" id="ARBA00022692"/>
    </source>
</evidence>